<evidence type="ECO:0000313" key="7">
    <source>
        <dbReference type="EMBL" id="JAA68200.1"/>
    </source>
</evidence>
<organism evidence="7">
    <name type="scientific">Ixodes ricinus</name>
    <name type="common">Common tick</name>
    <name type="synonym">Acarus ricinus</name>
    <dbReference type="NCBI Taxonomy" id="34613"/>
    <lineage>
        <taxon>Eukaryota</taxon>
        <taxon>Metazoa</taxon>
        <taxon>Ecdysozoa</taxon>
        <taxon>Arthropoda</taxon>
        <taxon>Chelicerata</taxon>
        <taxon>Arachnida</taxon>
        <taxon>Acari</taxon>
        <taxon>Parasitiformes</taxon>
        <taxon>Ixodida</taxon>
        <taxon>Ixodoidea</taxon>
        <taxon>Ixodidae</taxon>
        <taxon>Ixodinae</taxon>
        <taxon>Ixodes</taxon>
    </lineage>
</organism>
<evidence type="ECO:0000256" key="1">
    <source>
        <dbReference type="ARBA" id="ARBA00004613"/>
    </source>
</evidence>
<comment type="similarity">
    <text evidence="5">Belongs to the salp15 family.</text>
</comment>
<dbReference type="GO" id="GO:0008237">
    <property type="term" value="F:metallopeptidase activity"/>
    <property type="evidence" value="ECO:0007669"/>
    <property type="project" value="UniProtKB-KW"/>
</dbReference>
<evidence type="ECO:0000256" key="3">
    <source>
        <dbReference type="ARBA" id="ARBA00022729"/>
    </source>
</evidence>
<name>A0A0K8RAN8_IXORI</name>
<protein>
    <submittedName>
        <fullName evidence="7">Putative metalloprotease</fullName>
    </submittedName>
</protein>
<keyword evidence="7" id="KW-0482">Metalloprotease</keyword>
<reference evidence="7" key="1">
    <citation type="submission" date="2012-12" db="EMBL/GenBank/DDBJ databases">
        <title>Identification and characterization of a phenylalanine ammonia-lyase gene family in Isatis indigotica Fort.</title>
        <authorList>
            <person name="Liu Q."/>
            <person name="Chen J."/>
            <person name="Zhou X."/>
            <person name="Di P."/>
            <person name="Xiao Y."/>
            <person name="Xuan H."/>
            <person name="Zhang L."/>
            <person name="Chen W."/>
        </authorList>
    </citation>
    <scope>NUCLEOTIDE SEQUENCE</scope>
    <source>
        <tissue evidence="7">Salivary gland</tissue>
    </source>
</reference>
<dbReference type="EMBL" id="GADI01005608">
    <property type="protein sequence ID" value="JAA68200.1"/>
    <property type="molecule type" value="mRNA"/>
</dbReference>
<comment type="subcellular location">
    <subcellularLocation>
        <location evidence="1">Secreted</location>
    </subcellularLocation>
</comment>
<dbReference type="Pfam" id="PF12115">
    <property type="entry name" value="Salp15"/>
    <property type="match status" value="1"/>
</dbReference>
<sequence length="132" mass="14703">MRVFVGRQTEECYRVKSKKAFQAPGQLPGVGLNMTDLCKKLHPHTPGIKGMSTQEYDEKCKFLCYTKVNNSIHYFAERLVDGMPCGNGRICFRDKCGNYSTALPPLPTLPTPETTTPTTTTPTHNSNSDNDD</sequence>
<dbReference type="Gene3D" id="3.40.1620.60">
    <property type="match status" value="1"/>
</dbReference>
<keyword evidence="3" id="KW-0732">Signal</keyword>
<proteinExistence type="evidence at transcript level"/>
<evidence type="ECO:0000256" key="5">
    <source>
        <dbReference type="ARBA" id="ARBA00034321"/>
    </source>
</evidence>
<keyword evidence="4" id="KW-0325">Glycoprotein</keyword>
<keyword evidence="7" id="KW-0378">Hydrolase</keyword>
<feature type="region of interest" description="Disordered" evidence="6">
    <location>
        <begin position="102"/>
        <end position="132"/>
    </location>
</feature>
<dbReference type="InterPro" id="IPR021971">
    <property type="entry name" value="Salp15"/>
</dbReference>
<dbReference type="AlphaFoldDB" id="A0A0K8RAN8"/>
<dbReference type="GO" id="GO:0006508">
    <property type="term" value="P:proteolysis"/>
    <property type="evidence" value="ECO:0007669"/>
    <property type="project" value="UniProtKB-KW"/>
</dbReference>
<accession>A0A0K8RAN8</accession>
<keyword evidence="2" id="KW-0964">Secreted</keyword>
<evidence type="ECO:0000256" key="4">
    <source>
        <dbReference type="ARBA" id="ARBA00023180"/>
    </source>
</evidence>
<evidence type="ECO:0000256" key="6">
    <source>
        <dbReference type="SAM" id="MobiDB-lite"/>
    </source>
</evidence>
<evidence type="ECO:0000256" key="2">
    <source>
        <dbReference type="ARBA" id="ARBA00022525"/>
    </source>
</evidence>
<dbReference type="GO" id="GO:0005576">
    <property type="term" value="C:extracellular region"/>
    <property type="evidence" value="ECO:0007669"/>
    <property type="project" value="UniProtKB-SubCell"/>
</dbReference>
<keyword evidence="7" id="KW-0645">Protease</keyword>
<feature type="compositionally biased region" description="Low complexity" evidence="6">
    <location>
        <begin position="111"/>
        <end position="123"/>
    </location>
</feature>